<dbReference type="AlphaFoldDB" id="A0A372LRV0"/>
<dbReference type="InterPro" id="IPR006016">
    <property type="entry name" value="UspA"/>
</dbReference>
<evidence type="ECO:0000313" key="4">
    <source>
        <dbReference type="Proteomes" id="UP000264541"/>
    </source>
</evidence>
<dbReference type="Gene3D" id="3.40.50.620">
    <property type="entry name" value="HUPs"/>
    <property type="match status" value="1"/>
</dbReference>
<keyword evidence="4" id="KW-1185">Reference proteome</keyword>
<dbReference type="PANTHER" id="PTHR46268">
    <property type="entry name" value="STRESS RESPONSE PROTEIN NHAX"/>
    <property type="match status" value="1"/>
</dbReference>
<dbReference type="InterPro" id="IPR006015">
    <property type="entry name" value="Universal_stress_UspA"/>
</dbReference>
<dbReference type="Pfam" id="PF00582">
    <property type="entry name" value="Usp"/>
    <property type="match status" value="1"/>
</dbReference>
<sequence>MTRDLKHIIAAYDGSEGGKEALNWACRLVKSLNDTRLTVVHVFNEKVENVPIGEARIAGFSNDALYVDPSQIQPIAIERNNLAPTDSTHSIVRNSSSMAETKAREILSSNHVEGCFKILEGNPVESICSFAQQTGADLIIVGNSGKSGLKQLFLGSVSASVAKEAYCPVLIAK</sequence>
<evidence type="ECO:0000256" key="1">
    <source>
        <dbReference type="ARBA" id="ARBA00008791"/>
    </source>
</evidence>
<dbReference type="OrthoDB" id="2426295at2"/>
<comment type="similarity">
    <text evidence="1">Belongs to the universal stress protein A family.</text>
</comment>
<dbReference type="PANTHER" id="PTHR46268:SF6">
    <property type="entry name" value="UNIVERSAL STRESS PROTEIN UP12"/>
    <property type="match status" value="1"/>
</dbReference>
<name>A0A372LRV0_9BACI</name>
<evidence type="ECO:0000313" key="3">
    <source>
        <dbReference type="EMBL" id="RFU70647.1"/>
    </source>
</evidence>
<feature type="domain" description="UspA" evidence="2">
    <location>
        <begin position="6"/>
        <end position="173"/>
    </location>
</feature>
<dbReference type="Proteomes" id="UP000264541">
    <property type="component" value="Unassembled WGS sequence"/>
</dbReference>
<organism evidence="3 4">
    <name type="scientific">Peribacillus saganii</name>
    <dbReference type="NCBI Taxonomy" id="2303992"/>
    <lineage>
        <taxon>Bacteria</taxon>
        <taxon>Bacillati</taxon>
        <taxon>Bacillota</taxon>
        <taxon>Bacilli</taxon>
        <taxon>Bacillales</taxon>
        <taxon>Bacillaceae</taxon>
        <taxon>Peribacillus</taxon>
    </lineage>
</organism>
<accession>A0A372LRV0</accession>
<dbReference type="PRINTS" id="PR01438">
    <property type="entry name" value="UNVRSLSTRESS"/>
</dbReference>
<dbReference type="SUPFAM" id="SSF52402">
    <property type="entry name" value="Adenine nucleotide alpha hydrolases-like"/>
    <property type="match status" value="1"/>
</dbReference>
<dbReference type="InterPro" id="IPR014729">
    <property type="entry name" value="Rossmann-like_a/b/a_fold"/>
</dbReference>
<dbReference type="RefSeq" id="WP_117325700.1">
    <property type="nucleotide sequence ID" value="NZ_QVTE01000014.1"/>
</dbReference>
<evidence type="ECO:0000259" key="2">
    <source>
        <dbReference type="Pfam" id="PF00582"/>
    </source>
</evidence>
<gene>
    <name evidence="3" type="ORF">D0469_05800</name>
</gene>
<comment type="caution">
    <text evidence="3">The sequence shown here is derived from an EMBL/GenBank/DDBJ whole genome shotgun (WGS) entry which is preliminary data.</text>
</comment>
<reference evidence="3 4" key="1">
    <citation type="submission" date="2018-08" db="EMBL/GenBank/DDBJ databases">
        <title>Bacillus chawlae sp. nov., Bacillus glennii sp. nov., and Bacillus saganii sp. nov. Isolated from the Vehicle Assembly Building at Kennedy Space Center where the Viking Spacecraft were Assembled.</title>
        <authorList>
            <person name="Seuylemezian A."/>
            <person name="Vaishampayan P."/>
        </authorList>
    </citation>
    <scope>NUCLEOTIDE SEQUENCE [LARGE SCALE GENOMIC DNA]</scope>
    <source>
        <strain evidence="3 4">V47-23a</strain>
    </source>
</reference>
<proteinExistence type="inferred from homology"/>
<protein>
    <submittedName>
        <fullName evidence="3">Universal stress protein</fullName>
    </submittedName>
</protein>
<dbReference type="CDD" id="cd00293">
    <property type="entry name" value="USP-like"/>
    <property type="match status" value="1"/>
</dbReference>
<dbReference type="EMBL" id="QVTE01000014">
    <property type="protein sequence ID" value="RFU70647.1"/>
    <property type="molecule type" value="Genomic_DNA"/>
</dbReference>